<evidence type="ECO:0000313" key="1">
    <source>
        <dbReference type="EMBL" id="AST90487.1"/>
    </source>
</evidence>
<dbReference type="InterPro" id="IPR035945">
    <property type="entry name" value="YhaI-like_sf"/>
</dbReference>
<dbReference type="AlphaFoldDB" id="A0A223KM74"/>
<accession>A0A223KM74</accession>
<sequence length="109" mass="12923">MEVLEDRLAKIEYHLQLLMKHIDVELYPFDILVIKRGISKEEVEVLFEICEKLNIELEKQKADGFVTFSPLLTKWNALIPAKFPKEETIFALYKQNIYRDLTKELLNLI</sequence>
<protein>
    <recommendedName>
        <fullName evidence="3">DUF1878 domain-containing protein</fullName>
    </recommendedName>
</protein>
<dbReference type="KEGG" id="bcoh:BC6307_03950"/>
<dbReference type="Proteomes" id="UP000215224">
    <property type="component" value="Chromosome"/>
</dbReference>
<organism evidence="1 2">
    <name type="scientific">Sutcliffiella cohnii</name>
    <dbReference type="NCBI Taxonomy" id="33932"/>
    <lineage>
        <taxon>Bacteria</taxon>
        <taxon>Bacillati</taxon>
        <taxon>Bacillota</taxon>
        <taxon>Bacilli</taxon>
        <taxon>Bacillales</taxon>
        <taxon>Bacillaceae</taxon>
        <taxon>Sutcliffiella</taxon>
    </lineage>
</organism>
<reference evidence="1 2" key="1">
    <citation type="submission" date="2016-12" db="EMBL/GenBank/DDBJ databases">
        <title>The whole genome sequencing and assembly of Bacillus cohnii DSM 6307T strain.</title>
        <authorList>
            <person name="Lee Y.-J."/>
            <person name="Yi H."/>
            <person name="Bahn Y.-S."/>
            <person name="Kim J.F."/>
            <person name="Lee D.-W."/>
        </authorList>
    </citation>
    <scope>NUCLEOTIDE SEQUENCE [LARGE SCALE GENOMIC DNA]</scope>
    <source>
        <strain evidence="1 2">DSM 6307</strain>
    </source>
</reference>
<gene>
    <name evidence="1" type="ORF">BC6307_03950</name>
</gene>
<dbReference type="SUPFAM" id="SSF109915">
    <property type="entry name" value="Hypothetical protein YhaI"/>
    <property type="match status" value="1"/>
</dbReference>
<dbReference type="InterPro" id="IPR015058">
    <property type="entry name" value="DUF1878"/>
</dbReference>
<dbReference type="Pfam" id="PF08963">
    <property type="entry name" value="DUF1878"/>
    <property type="match status" value="1"/>
</dbReference>
<proteinExistence type="predicted"/>
<dbReference type="EMBL" id="CP018866">
    <property type="protein sequence ID" value="AST90487.1"/>
    <property type="molecule type" value="Genomic_DNA"/>
</dbReference>
<evidence type="ECO:0000313" key="2">
    <source>
        <dbReference type="Proteomes" id="UP000215224"/>
    </source>
</evidence>
<evidence type="ECO:0008006" key="3">
    <source>
        <dbReference type="Google" id="ProtNLM"/>
    </source>
</evidence>
<name>A0A223KM74_9BACI</name>
<dbReference type="RefSeq" id="WP_066421561.1">
    <property type="nucleotide sequence ID" value="NZ_CP018866.1"/>
</dbReference>
<dbReference type="STRING" id="1314751.GCA_001591425_04831"/>
<keyword evidence="2" id="KW-1185">Reference proteome</keyword>
<dbReference type="Gene3D" id="1.10.3750.10">
    <property type="entry name" value="YhaI-like"/>
    <property type="match status" value="1"/>
</dbReference>